<dbReference type="InterPro" id="IPR002716">
    <property type="entry name" value="PIN_dom"/>
</dbReference>
<evidence type="ECO:0000256" key="6">
    <source>
        <dbReference type="ARBA" id="ARBA00022842"/>
    </source>
</evidence>
<accession>A0A368Z9V6</accession>
<dbReference type="Proteomes" id="UP000253324">
    <property type="component" value="Unassembled WGS sequence"/>
</dbReference>
<name>A0A368Z9V6_9HYPH</name>
<dbReference type="Gene3D" id="3.40.50.1010">
    <property type="entry name" value="5'-nuclease"/>
    <property type="match status" value="1"/>
</dbReference>
<proteinExistence type="inferred from homology"/>
<dbReference type="Pfam" id="PF01850">
    <property type="entry name" value="PIN"/>
    <property type="match status" value="1"/>
</dbReference>
<evidence type="ECO:0000256" key="2">
    <source>
        <dbReference type="ARBA" id="ARBA00022649"/>
    </source>
</evidence>
<dbReference type="PANTHER" id="PTHR33653">
    <property type="entry name" value="RIBONUCLEASE VAPC2"/>
    <property type="match status" value="1"/>
</dbReference>
<evidence type="ECO:0000259" key="8">
    <source>
        <dbReference type="Pfam" id="PF01850"/>
    </source>
</evidence>
<protein>
    <recommendedName>
        <fullName evidence="8">PIN domain-containing protein</fullName>
    </recommendedName>
</protein>
<keyword evidence="4" id="KW-0479">Metal-binding</keyword>
<dbReference type="PANTHER" id="PTHR33653:SF1">
    <property type="entry name" value="RIBONUCLEASE VAPC2"/>
    <property type="match status" value="1"/>
</dbReference>
<dbReference type="GO" id="GO:0004518">
    <property type="term" value="F:nuclease activity"/>
    <property type="evidence" value="ECO:0007669"/>
    <property type="project" value="UniProtKB-KW"/>
</dbReference>
<keyword evidence="5" id="KW-0378">Hydrolase</keyword>
<evidence type="ECO:0000256" key="5">
    <source>
        <dbReference type="ARBA" id="ARBA00022801"/>
    </source>
</evidence>
<dbReference type="AlphaFoldDB" id="A0A368Z9V6"/>
<evidence type="ECO:0000313" key="9">
    <source>
        <dbReference type="EMBL" id="RCW87244.1"/>
    </source>
</evidence>
<comment type="similarity">
    <text evidence="7">Belongs to the PINc/VapC protein family.</text>
</comment>
<dbReference type="SUPFAM" id="SSF88723">
    <property type="entry name" value="PIN domain-like"/>
    <property type="match status" value="1"/>
</dbReference>
<sequence>MFILDTNVISELRRPKKADPNVVKWASAHVQASFFLSSMTVMELEIGVLLTERRDAMQGAMLRTWLETIVLPDFAERILVFDAEVALCCAGLHVPNPKSERDAFIAATALVHGMIVVTRNVADFKSTGVQVFNPWNE</sequence>
<evidence type="ECO:0000256" key="3">
    <source>
        <dbReference type="ARBA" id="ARBA00022722"/>
    </source>
</evidence>
<keyword evidence="10" id="KW-1185">Reference proteome</keyword>
<gene>
    <name evidence="9" type="ORF">C7476_1013</name>
</gene>
<reference evidence="9 10" key="1">
    <citation type="submission" date="2018-07" db="EMBL/GenBank/DDBJ databases">
        <title>Genomic Encyclopedia of Type Strains, Phase III (KMG-III): the genomes of soil and plant-associated and newly described type strains.</title>
        <authorList>
            <person name="Whitman W."/>
        </authorList>
    </citation>
    <scope>NUCLEOTIDE SEQUENCE [LARGE SCALE GENOMIC DNA]</scope>
    <source>
        <strain evidence="9 10">31-25a</strain>
    </source>
</reference>
<evidence type="ECO:0000256" key="7">
    <source>
        <dbReference type="ARBA" id="ARBA00038093"/>
    </source>
</evidence>
<keyword evidence="6" id="KW-0460">Magnesium</keyword>
<dbReference type="EMBL" id="QPJM01000001">
    <property type="protein sequence ID" value="RCW87244.1"/>
    <property type="molecule type" value="Genomic_DNA"/>
</dbReference>
<comment type="caution">
    <text evidence="9">The sequence shown here is derived from an EMBL/GenBank/DDBJ whole genome shotgun (WGS) entry which is preliminary data.</text>
</comment>
<dbReference type="GO" id="GO:0046872">
    <property type="term" value="F:metal ion binding"/>
    <property type="evidence" value="ECO:0007669"/>
    <property type="project" value="UniProtKB-KW"/>
</dbReference>
<dbReference type="InterPro" id="IPR050556">
    <property type="entry name" value="Type_II_TA_system_RNase"/>
</dbReference>
<dbReference type="RefSeq" id="WP_114427890.1">
    <property type="nucleotide sequence ID" value="NZ_QPJM01000001.1"/>
</dbReference>
<dbReference type="OrthoDB" id="9804823at2"/>
<evidence type="ECO:0000313" key="10">
    <source>
        <dbReference type="Proteomes" id="UP000253324"/>
    </source>
</evidence>
<keyword evidence="3" id="KW-0540">Nuclease</keyword>
<comment type="cofactor">
    <cofactor evidence="1">
        <name>Mg(2+)</name>
        <dbReference type="ChEBI" id="CHEBI:18420"/>
    </cofactor>
</comment>
<evidence type="ECO:0000256" key="4">
    <source>
        <dbReference type="ARBA" id="ARBA00022723"/>
    </source>
</evidence>
<keyword evidence="2" id="KW-1277">Toxin-antitoxin system</keyword>
<organism evidence="9 10">
    <name type="scientific">Phyllobacterium bourgognense</name>
    <dbReference type="NCBI Taxonomy" id="314236"/>
    <lineage>
        <taxon>Bacteria</taxon>
        <taxon>Pseudomonadati</taxon>
        <taxon>Pseudomonadota</taxon>
        <taxon>Alphaproteobacteria</taxon>
        <taxon>Hyphomicrobiales</taxon>
        <taxon>Phyllobacteriaceae</taxon>
        <taxon>Phyllobacterium</taxon>
    </lineage>
</organism>
<evidence type="ECO:0000256" key="1">
    <source>
        <dbReference type="ARBA" id="ARBA00001946"/>
    </source>
</evidence>
<dbReference type="GO" id="GO:0016787">
    <property type="term" value="F:hydrolase activity"/>
    <property type="evidence" value="ECO:0007669"/>
    <property type="project" value="UniProtKB-KW"/>
</dbReference>
<dbReference type="CDD" id="cd18746">
    <property type="entry name" value="PIN_VapC4-5_FitB-like"/>
    <property type="match status" value="1"/>
</dbReference>
<feature type="domain" description="PIN" evidence="8">
    <location>
        <begin position="3"/>
        <end position="121"/>
    </location>
</feature>
<dbReference type="InterPro" id="IPR029060">
    <property type="entry name" value="PIN-like_dom_sf"/>
</dbReference>